<evidence type="ECO:0000313" key="2">
    <source>
        <dbReference type="Proteomes" id="UP001597541"/>
    </source>
</evidence>
<dbReference type="EMBL" id="JBHUME010000013">
    <property type="protein sequence ID" value="MFD2614708.1"/>
    <property type="molecule type" value="Genomic_DNA"/>
</dbReference>
<organism evidence="1 2">
    <name type="scientific">Paenibacillus gansuensis</name>
    <dbReference type="NCBI Taxonomy" id="306542"/>
    <lineage>
        <taxon>Bacteria</taxon>
        <taxon>Bacillati</taxon>
        <taxon>Bacillota</taxon>
        <taxon>Bacilli</taxon>
        <taxon>Bacillales</taxon>
        <taxon>Paenibacillaceae</taxon>
        <taxon>Paenibacillus</taxon>
    </lineage>
</organism>
<protein>
    <recommendedName>
        <fullName evidence="3">MerR family transcriptional regulator</fullName>
    </recommendedName>
</protein>
<evidence type="ECO:0008006" key="3">
    <source>
        <dbReference type="Google" id="ProtNLM"/>
    </source>
</evidence>
<name>A0ABW5PHF1_9BACL</name>
<comment type="caution">
    <text evidence="1">The sequence shown here is derived from an EMBL/GenBank/DDBJ whole genome shotgun (WGS) entry which is preliminary data.</text>
</comment>
<reference evidence="2" key="1">
    <citation type="journal article" date="2019" name="Int. J. Syst. Evol. Microbiol.">
        <title>The Global Catalogue of Microorganisms (GCM) 10K type strain sequencing project: providing services to taxonomists for standard genome sequencing and annotation.</title>
        <authorList>
            <consortium name="The Broad Institute Genomics Platform"/>
            <consortium name="The Broad Institute Genome Sequencing Center for Infectious Disease"/>
            <person name="Wu L."/>
            <person name="Ma J."/>
        </authorList>
    </citation>
    <scope>NUCLEOTIDE SEQUENCE [LARGE SCALE GENOMIC DNA]</scope>
    <source>
        <strain evidence="2">KCTC 3950</strain>
    </source>
</reference>
<sequence>MEFEKAWKITEFSNLIGKHHNTVDQWFKQLEEKRIHYVNRILGEKIYDALDLEIGQFIKEGRDKNYNLQMIFEQLPSIYEMRSFPVDWSTGDSQLVDIEGLKRMMEAQLQAAKAEMLKEVIGEAEKIFEEKQKLLPQPKSFEEQQADRVNDVMTRFKIERKLQEQAIQEWSALPESERMRKVGLFRKEEDWGKREAYIHRFVSENIENALKAEYGLNT</sequence>
<proteinExistence type="predicted"/>
<dbReference type="RefSeq" id="WP_377605873.1">
    <property type="nucleotide sequence ID" value="NZ_JBHUME010000013.1"/>
</dbReference>
<gene>
    <name evidence="1" type="ORF">ACFSUF_20040</name>
</gene>
<dbReference type="Proteomes" id="UP001597541">
    <property type="component" value="Unassembled WGS sequence"/>
</dbReference>
<keyword evidence="2" id="KW-1185">Reference proteome</keyword>
<accession>A0ABW5PHF1</accession>
<evidence type="ECO:0000313" key="1">
    <source>
        <dbReference type="EMBL" id="MFD2614708.1"/>
    </source>
</evidence>